<dbReference type="GO" id="GO:0010468">
    <property type="term" value="P:regulation of gene expression"/>
    <property type="evidence" value="ECO:0007669"/>
    <property type="project" value="InterPro"/>
</dbReference>
<protein>
    <recommendedName>
        <fullName evidence="4">Ammonia monooxygenase</fullName>
    </recommendedName>
</protein>
<dbReference type="GO" id="GO:0016020">
    <property type="term" value="C:membrane"/>
    <property type="evidence" value="ECO:0007669"/>
    <property type="project" value="InterPro"/>
</dbReference>
<feature type="transmembrane region" description="Helical" evidence="1">
    <location>
        <begin position="152"/>
        <end position="175"/>
    </location>
</feature>
<dbReference type="EMBL" id="AP023366">
    <property type="protein sequence ID" value="BCJ87989.1"/>
    <property type="molecule type" value="Genomic_DNA"/>
</dbReference>
<proteinExistence type="predicted"/>
<dbReference type="KEGG" id="eff:skT53_29740"/>
<sequence>MMLSTTGTVIVSVAMGYWIAVRCGMNVASGVFGNVPGGLVQMVSLSQEIQNVDVTAVTLMQTMRLLTIVFLAPFLAVHWIRHDTAVTDQTYSMISSALPTITHVALYLVIAILGAWAGRRIHLPSSHISGPLLATAIASIWLGGGAPHVPPALVNLSQLFIIMFVVSPILTTWFWRGPLALCLRRKRW</sequence>
<feature type="transmembrane region" description="Helical" evidence="1">
    <location>
        <begin position="65"/>
        <end position="81"/>
    </location>
</feature>
<evidence type="ECO:0000313" key="2">
    <source>
        <dbReference type="EMBL" id="BCJ87989.1"/>
    </source>
</evidence>
<dbReference type="PANTHER" id="PTHR38457">
    <property type="entry name" value="REGULATOR ABRB-RELATED"/>
    <property type="match status" value="1"/>
</dbReference>
<dbReference type="PANTHER" id="PTHR38457:SF1">
    <property type="entry name" value="REGULATOR ABRB-RELATED"/>
    <property type="match status" value="1"/>
</dbReference>
<gene>
    <name evidence="2" type="ORF">skT53_29740</name>
</gene>
<organism evidence="2 3">
    <name type="scientific">Effusibacillus dendaii</name>
    <dbReference type="NCBI Taxonomy" id="2743772"/>
    <lineage>
        <taxon>Bacteria</taxon>
        <taxon>Bacillati</taxon>
        <taxon>Bacillota</taxon>
        <taxon>Bacilli</taxon>
        <taxon>Bacillales</taxon>
        <taxon>Alicyclobacillaceae</taxon>
        <taxon>Effusibacillus</taxon>
    </lineage>
</organism>
<dbReference type="Proteomes" id="UP000593802">
    <property type="component" value="Chromosome"/>
</dbReference>
<keyword evidence="3" id="KW-1185">Reference proteome</keyword>
<feature type="transmembrane region" description="Helical" evidence="1">
    <location>
        <begin position="128"/>
        <end position="146"/>
    </location>
</feature>
<dbReference type="Pfam" id="PF05145">
    <property type="entry name" value="AbrB"/>
    <property type="match status" value="1"/>
</dbReference>
<keyword evidence="1" id="KW-1133">Transmembrane helix</keyword>
<evidence type="ECO:0000256" key="1">
    <source>
        <dbReference type="SAM" id="Phobius"/>
    </source>
</evidence>
<name>A0A7I8DG88_9BACL</name>
<dbReference type="InterPro" id="IPR007820">
    <property type="entry name" value="AbrB_fam"/>
</dbReference>
<feature type="transmembrane region" description="Helical" evidence="1">
    <location>
        <begin position="93"/>
        <end position="116"/>
    </location>
</feature>
<evidence type="ECO:0000313" key="3">
    <source>
        <dbReference type="Proteomes" id="UP000593802"/>
    </source>
</evidence>
<keyword evidence="1" id="KW-0472">Membrane</keyword>
<reference evidence="2 3" key="1">
    <citation type="submission" date="2020-08" db="EMBL/GenBank/DDBJ databases">
        <title>Complete Genome Sequence of Effusibacillus dendaii Strain skT53, Isolated from Farmland soil.</title>
        <authorList>
            <person name="Konishi T."/>
            <person name="Kawasaki H."/>
        </authorList>
    </citation>
    <scope>NUCLEOTIDE SEQUENCE [LARGE SCALE GENOMIC DNA]</scope>
    <source>
        <strain evidence="3">skT53</strain>
    </source>
</reference>
<keyword evidence="1" id="KW-0812">Transmembrane</keyword>
<evidence type="ECO:0008006" key="4">
    <source>
        <dbReference type="Google" id="ProtNLM"/>
    </source>
</evidence>
<dbReference type="AlphaFoldDB" id="A0A7I8DG88"/>
<accession>A0A7I8DG88</accession>